<dbReference type="Pfam" id="PF12680">
    <property type="entry name" value="SnoaL_2"/>
    <property type="match status" value="1"/>
</dbReference>
<dbReference type="PANTHER" id="PTHR41252">
    <property type="entry name" value="BLR2505 PROTEIN"/>
    <property type="match status" value="1"/>
</dbReference>
<name>A0A7W7QFH3_9PSEU</name>
<dbReference type="AlphaFoldDB" id="A0A7W7QFH3"/>
<dbReference type="InterPro" id="IPR037401">
    <property type="entry name" value="SnoaL-like"/>
</dbReference>
<accession>A0A7W7QFH3</accession>
<evidence type="ECO:0000313" key="2">
    <source>
        <dbReference type="EMBL" id="MBB4912695.1"/>
    </source>
</evidence>
<protein>
    <recommendedName>
        <fullName evidence="1">SnoaL-like domain-containing protein</fullName>
    </recommendedName>
</protein>
<dbReference type="RefSeq" id="WP_184816672.1">
    <property type="nucleotide sequence ID" value="NZ_JACHJQ010000015.1"/>
</dbReference>
<dbReference type="InterPro" id="IPR032710">
    <property type="entry name" value="NTF2-like_dom_sf"/>
</dbReference>
<reference evidence="2 3" key="1">
    <citation type="submission" date="2020-08" db="EMBL/GenBank/DDBJ databases">
        <title>Genomic Encyclopedia of Type Strains, Phase III (KMG-III): the genomes of soil and plant-associated and newly described type strains.</title>
        <authorList>
            <person name="Whitman W."/>
        </authorList>
    </citation>
    <scope>NUCLEOTIDE SEQUENCE [LARGE SCALE GENOMIC DNA]</scope>
    <source>
        <strain evidence="2 3">CECT 8960</strain>
    </source>
</reference>
<dbReference type="SUPFAM" id="SSF54427">
    <property type="entry name" value="NTF2-like"/>
    <property type="match status" value="1"/>
</dbReference>
<evidence type="ECO:0000313" key="3">
    <source>
        <dbReference type="Proteomes" id="UP000520767"/>
    </source>
</evidence>
<dbReference type="PANTHER" id="PTHR41252:SF1">
    <property type="entry name" value="BLR2505 PROTEIN"/>
    <property type="match status" value="1"/>
</dbReference>
<sequence>MDATDNKELLRQAFTEVAKGDSGPFIDLLADDVRWTIIGSTAWSGTYEGKKAVLDDLLRPVTEQLRGRAIIAAHRFIAEDDLVVVEGRGRNSTTSGVRYHNEYCWVFRLDGGRIRELTEYADTQLIASALRAPD</sequence>
<gene>
    <name evidence="2" type="ORF">FHR82_008967</name>
</gene>
<evidence type="ECO:0000259" key="1">
    <source>
        <dbReference type="Pfam" id="PF12680"/>
    </source>
</evidence>
<dbReference type="Proteomes" id="UP000520767">
    <property type="component" value="Unassembled WGS sequence"/>
</dbReference>
<keyword evidence="3" id="KW-1185">Reference proteome</keyword>
<comment type="caution">
    <text evidence="2">The sequence shown here is derived from an EMBL/GenBank/DDBJ whole genome shotgun (WGS) entry which is preliminary data.</text>
</comment>
<feature type="domain" description="SnoaL-like" evidence="1">
    <location>
        <begin position="11"/>
        <end position="116"/>
    </location>
</feature>
<dbReference type="Gene3D" id="3.10.450.50">
    <property type="match status" value="1"/>
</dbReference>
<organism evidence="2 3">
    <name type="scientific">Actinophytocola algeriensis</name>
    <dbReference type="NCBI Taxonomy" id="1768010"/>
    <lineage>
        <taxon>Bacteria</taxon>
        <taxon>Bacillati</taxon>
        <taxon>Actinomycetota</taxon>
        <taxon>Actinomycetes</taxon>
        <taxon>Pseudonocardiales</taxon>
        <taxon>Pseudonocardiaceae</taxon>
    </lineage>
</organism>
<dbReference type="EMBL" id="JACHJQ010000015">
    <property type="protein sequence ID" value="MBB4912695.1"/>
    <property type="molecule type" value="Genomic_DNA"/>
</dbReference>
<proteinExistence type="predicted"/>